<evidence type="ECO:0000313" key="2">
    <source>
        <dbReference type="Proteomes" id="UP000308730"/>
    </source>
</evidence>
<reference evidence="1 2" key="1">
    <citation type="submission" date="2019-02" db="EMBL/GenBank/DDBJ databases">
        <title>Genome sequencing of the rare red list fungi Antrodiella citrinella (Flaviporus citrinellus).</title>
        <authorList>
            <person name="Buettner E."/>
            <person name="Kellner H."/>
        </authorList>
    </citation>
    <scope>NUCLEOTIDE SEQUENCE [LARGE SCALE GENOMIC DNA]</scope>
    <source>
        <strain evidence="1 2">DSM 108506</strain>
    </source>
</reference>
<dbReference type="EMBL" id="SGPM01000085">
    <property type="protein sequence ID" value="THH30336.1"/>
    <property type="molecule type" value="Genomic_DNA"/>
</dbReference>
<keyword evidence="2" id="KW-1185">Reference proteome</keyword>
<dbReference type="AlphaFoldDB" id="A0A4S4MVG9"/>
<accession>A0A4S4MVG9</accession>
<name>A0A4S4MVG9_9APHY</name>
<organism evidence="1 2">
    <name type="scientific">Antrodiella citrinella</name>
    <dbReference type="NCBI Taxonomy" id="2447956"/>
    <lineage>
        <taxon>Eukaryota</taxon>
        <taxon>Fungi</taxon>
        <taxon>Dikarya</taxon>
        <taxon>Basidiomycota</taxon>
        <taxon>Agaricomycotina</taxon>
        <taxon>Agaricomycetes</taxon>
        <taxon>Polyporales</taxon>
        <taxon>Steccherinaceae</taxon>
        <taxon>Antrodiella</taxon>
    </lineage>
</organism>
<dbReference type="Proteomes" id="UP000308730">
    <property type="component" value="Unassembled WGS sequence"/>
</dbReference>
<evidence type="ECO:0000313" key="1">
    <source>
        <dbReference type="EMBL" id="THH30336.1"/>
    </source>
</evidence>
<sequence>MVDIFVKNSSKDIISFQYYPNTKGGITRGSIRPGNQARYTLRTGVMTRFNMWKKSAERKPDLVYTSSRVVDLNSFFTKRKS</sequence>
<gene>
    <name evidence="1" type="ORF">EUX98_g3844</name>
</gene>
<proteinExistence type="predicted"/>
<comment type="caution">
    <text evidence="1">The sequence shown here is derived from an EMBL/GenBank/DDBJ whole genome shotgun (WGS) entry which is preliminary data.</text>
</comment>
<protein>
    <submittedName>
        <fullName evidence="1">Uncharacterized protein</fullName>
    </submittedName>
</protein>